<dbReference type="GO" id="GO:0009451">
    <property type="term" value="P:RNA modification"/>
    <property type="evidence" value="ECO:0007669"/>
    <property type="project" value="InterPro"/>
</dbReference>
<keyword evidence="2" id="KW-0677">Repeat</keyword>
<dbReference type="Pfam" id="PF20431">
    <property type="entry name" value="E_motif"/>
    <property type="match status" value="1"/>
</dbReference>
<feature type="repeat" description="PPR" evidence="3">
    <location>
        <begin position="188"/>
        <end position="223"/>
    </location>
</feature>
<evidence type="ECO:0000256" key="2">
    <source>
        <dbReference type="ARBA" id="ARBA00022737"/>
    </source>
</evidence>
<dbReference type="PANTHER" id="PTHR47926:SF386">
    <property type="entry name" value="PENTATRICOPEPTIDE REPEAT-CONTAINING PROTEIN"/>
    <property type="match status" value="1"/>
</dbReference>
<evidence type="ECO:0000313" key="5">
    <source>
        <dbReference type="Proteomes" id="UP001163823"/>
    </source>
</evidence>
<name>A0AAD7LXM9_QUISA</name>
<dbReference type="FunFam" id="1.25.40.10:FF:000690">
    <property type="entry name" value="Pentatricopeptide repeat-containing protein"/>
    <property type="match status" value="1"/>
</dbReference>
<dbReference type="PROSITE" id="PS51375">
    <property type="entry name" value="PPR"/>
    <property type="match status" value="5"/>
</dbReference>
<dbReference type="EMBL" id="JARAOO010000006">
    <property type="protein sequence ID" value="KAJ7966231.1"/>
    <property type="molecule type" value="Genomic_DNA"/>
</dbReference>
<proteinExistence type="inferred from homology"/>
<comment type="similarity">
    <text evidence="1">Belongs to the PPR family. PCMP-H subfamily.</text>
</comment>
<dbReference type="Gene3D" id="1.25.40.10">
    <property type="entry name" value="Tetratricopeptide repeat domain"/>
    <property type="match status" value="4"/>
</dbReference>
<dbReference type="GO" id="GO:0003729">
    <property type="term" value="F:mRNA binding"/>
    <property type="evidence" value="ECO:0007669"/>
    <property type="project" value="UniProtKB-ARBA"/>
</dbReference>
<sequence>MKFNVTRFSCDDNIFVLLMKTKNPKSILSLIESCKTIRQLKQIHAQTIISSLSYNQILLSKILKSFLHMKPLSYANRLFNGVYEPNLFFYNALIKAYTSSENPRMAILIFNQMRVRGNLIGDEFTYPFVLKACAGEFTVEKGKEIHGLIVRIGFEADQFLYSSLLSFYSVCGEMENARRVFDEFVRKDIVFWNAMIMGYARNGMVLEARGLFGDMIRVEKFKPIEGTLLGIISACMVSKNLKLGREIHGYVTKEIPFDVGVKVGAALLDMYVKCGSLIDARKLFDKLPVKNTVVWNSLISGYCQTGLLSLAIDLFREMHLSNVKPDKFTISALLSACAQMGALNLGTWVRKFAEKEGIWDVVVGTSLVDMYAKCGSVGVARELFDQMHQRNLTTWNSILSGYAANGQPEPAIELFNEMRNSGVIPDSVTFLAILHACAHAGLVEKGKQYFDLMTKHYGMNPKIQHYGCMIDLLGRAGRLKEAKELIERMDVEPSVTLWGALLSACSIHGDVEIGEWAAYHIFQLDPMDGGSYVLLANMYSTAGRYNGVKAVRQIMVQRGICKPPGCSMIEIGNVVYEFTVAENMHPRYEEIYSVLNEISQKLKMGSYVFMLGLDEECLEISLFAQK</sequence>
<comment type="caution">
    <text evidence="4">The sequence shown here is derived from an EMBL/GenBank/DDBJ whole genome shotgun (WGS) entry which is preliminary data.</text>
</comment>
<protein>
    <submittedName>
        <fullName evidence="4">Pentatricopeptide repeat-containing protein</fullName>
    </submittedName>
</protein>
<dbReference type="InterPro" id="IPR011990">
    <property type="entry name" value="TPR-like_helical_dom_sf"/>
</dbReference>
<dbReference type="InterPro" id="IPR046960">
    <property type="entry name" value="PPR_At4g14850-like_plant"/>
</dbReference>
<gene>
    <name evidence="4" type="ORF">O6P43_015735</name>
</gene>
<keyword evidence="5" id="KW-1185">Reference proteome</keyword>
<dbReference type="Pfam" id="PF01535">
    <property type="entry name" value="PPR"/>
    <property type="match status" value="5"/>
</dbReference>
<dbReference type="EMBL" id="JARAOO010000006">
    <property type="protein sequence ID" value="KAJ7966232.1"/>
    <property type="molecule type" value="Genomic_DNA"/>
</dbReference>
<dbReference type="PANTHER" id="PTHR47926">
    <property type="entry name" value="PENTATRICOPEPTIDE REPEAT-CONTAINING PROTEIN"/>
    <property type="match status" value="1"/>
</dbReference>
<feature type="repeat" description="PPR" evidence="3">
    <location>
        <begin position="291"/>
        <end position="325"/>
    </location>
</feature>
<dbReference type="FunFam" id="1.25.40.10:FF:000470">
    <property type="entry name" value="Pentatricopeptide repeat-containing protein At5g66520"/>
    <property type="match status" value="1"/>
</dbReference>
<reference evidence="4" key="1">
    <citation type="journal article" date="2023" name="Science">
        <title>Elucidation of the pathway for biosynthesis of saponin adjuvants from the soapbark tree.</title>
        <authorList>
            <person name="Reed J."/>
            <person name="Orme A."/>
            <person name="El-Demerdash A."/>
            <person name="Owen C."/>
            <person name="Martin L.B.B."/>
            <person name="Misra R.C."/>
            <person name="Kikuchi S."/>
            <person name="Rejzek M."/>
            <person name="Martin A.C."/>
            <person name="Harkess A."/>
            <person name="Leebens-Mack J."/>
            <person name="Louveau T."/>
            <person name="Stephenson M.J."/>
            <person name="Osbourn A."/>
        </authorList>
    </citation>
    <scope>NUCLEOTIDE SEQUENCE</scope>
    <source>
        <strain evidence="4">S10</strain>
    </source>
</reference>
<evidence type="ECO:0000256" key="3">
    <source>
        <dbReference type="PROSITE-ProRule" id="PRU00708"/>
    </source>
</evidence>
<evidence type="ECO:0000256" key="1">
    <source>
        <dbReference type="ARBA" id="ARBA00006643"/>
    </source>
</evidence>
<dbReference type="NCBIfam" id="TIGR00756">
    <property type="entry name" value="PPR"/>
    <property type="match status" value="7"/>
</dbReference>
<dbReference type="InterPro" id="IPR046848">
    <property type="entry name" value="E_motif"/>
</dbReference>
<organism evidence="4 5">
    <name type="scientific">Quillaja saponaria</name>
    <name type="common">Soap bark tree</name>
    <dbReference type="NCBI Taxonomy" id="32244"/>
    <lineage>
        <taxon>Eukaryota</taxon>
        <taxon>Viridiplantae</taxon>
        <taxon>Streptophyta</taxon>
        <taxon>Embryophyta</taxon>
        <taxon>Tracheophyta</taxon>
        <taxon>Spermatophyta</taxon>
        <taxon>Magnoliopsida</taxon>
        <taxon>eudicotyledons</taxon>
        <taxon>Gunneridae</taxon>
        <taxon>Pentapetalae</taxon>
        <taxon>rosids</taxon>
        <taxon>fabids</taxon>
        <taxon>Fabales</taxon>
        <taxon>Quillajaceae</taxon>
        <taxon>Quillaja</taxon>
    </lineage>
</organism>
<evidence type="ECO:0000313" key="4">
    <source>
        <dbReference type="EMBL" id="KAJ7966231.1"/>
    </source>
</evidence>
<feature type="repeat" description="PPR" evidence="3">
    <location>
        <begin position="157"/>
        <end position="187"/>
    </location>
</feature>
<feature type="repeat" description="PPR" evidence="3">
    <location>
        <begin position="86"/>
        <end position="120"/>
    </location>
</feature>
<dbReference type="Pfam" id="PF13041">
    <property type="entry name" value="PPR_2"/>
    <property type="match status" value="2"/>
</dbReference>
<dbReference type="InterPro" id="IPR002885">
    <property type="entry name" value="PPR_rpt"/>
</dbReference>
<dbReference type="KEGG" id="qsa:O6P43_015735"/>
<dbReference type="AlphaFoldDB" id="A0AAD7LXM9"/>
<dbReference type="FunFam" id="1.25.40.10:FF:000031">
    <property type="entry name" value="Pentatricopeptide repeat-containing protein mitochondrial"/>
    <property type="match status" value="1"/>
</dbReference>
<accession>A0AAD7LXM9</accession>
<dbReference type="Proteomes" id="UP001163823">
    <property type="component" value="Chromosome 6"/>
</dbReference>
<feature type="repeat" description="PPR" evidence="3">
    <location>
        <begin position="391"/>
        <end position="425"/>
    </location>
</feature>